<dbReference type="InterPro" id="IPR036864">
    <property type="entry name" value="Zn2-C6_fun-type_DNA-bd_sf"/>
</dbReference>
<dbReference type="GO" id="GO:0000976">
    <property type="term" value="F:transcription cis-regulatory region binding"/>
    <property type="evidence" value="ECO:0007669"/>
    <property type="project" value="TreeGrafter"/>
</dbReference>
<dbReference type="OMA" id="FDWIQEL"/>
<dbReference type="STRING" id="656061.D5GEK2"/>
<dbReference type="HOGENOM" id="CLU_020030_3_1_1"/>
<evidence type="ECO:0000313" key="5">
    <source>
        <dbReference type="EMBL" id="CAZ82945.1"/>
    </source>
</evidence>
<keyword evidence="2" id="KW-0539">Nucleus</keyword>
<feature type="domain" description="Zn(2)-C6 fungal-type" evidence="4">
    <location>
        <begin position="6"/>
        <end position="35"/>
    </location>
</feature>
<feature type="region of interest" description="Disordered" evidence="3">
    <location>
        <begin position="80"/>
        <end position="159"/>
    </location>
</feature>
<evidence type="ECO:0000256" key="1">
    <source>
        <dbReference type="ARBA" id="ARBA00004123"/>
    </source>
</evidence>
<dbReference type="eggNOG" id="ENOG502SI0U">
    <property type="taxonomic scope" value="Eukaryota"/>
</dbReference>
<dbReference type="Pfam" id="PF00172">
    <property type="entry name" value="Zn_clus"/>
    <property type="match status" value="1"/>
</dbReference>
<evidence type="ECO:0000313" key="6">
    <source>
        <dbReference type="Proteomes" id="UP000006911"/>
    </source>
</evidence>
<dbReference type="PANTHER" id="PTHR37534">
    <property type="entry name" value="TRANSCRIPTIONAL ACTIVATOR PROTEIN UGA3"/>
    <property type="match status" value="1"/>
</dbReference>
<dbReference type="Pfam" id="PF11951">
    <property type="entry name" value="Fungal_trans_2"/>
    <property type="match status" value="1"/>
</dbReference>
<reference evidence="5 6" key="1">
    <citation type="journal article" date="2010" name="Nature">
        <title>Perigord black truffle genome uncovers evolutionary origins and mechanisms of symbiosis.</title>
        <authorList>
            <person name="Martin F."/>
            <person name="Kohler A."/>
            <person name="Murat C."/>
            <person name="Balestrini R."/>
            <person name="Coutinho P.M."/>
            <person name="Jaillon O."/>
            <person name="Montanini B."/>
            <person name="Morin E."/>
            <person name="Noel B."/>
            <person name="Percudani R."/>
            <person name="Porcel B."/>
            <person name="Rubini A."/>
            <person name="Amicucci A."/>
            <person name="Amselem J."/>
            <person name="Anthouard V."/>
            <person name="Arcioni S."/>
            <person name="Artiguenave F."/>
            <person name="Aury J.M."/>
            <person name="Ballario P."/>
            <person name="Bolchi A."/>
            <person name="Brenna A."/>
            <person name="Brun A."/>
            <person name="Buee M."/>
            <person name="Cantarel B."/>
            <person name="Chevalier G."/>
            <person name="Couloux A."/>
            <person name="Da Silva C."/>
            <person name="Denoeud F."/>
            <person name="Duplessis S."/>
            <person name="Ghignone S."/>
            <person name="Hilselberger B."/>
            <person name="Iotti M."/>
            <person name="Marcais B."/>
            <person name="Mello A."/>
            <person name="Miranda M."/>
            <person name="Pacioni G."/>
            <person name="Quesneville H."/>
            <person name="Riccioni C."/>
            <person name="Ruotolo R."/>
            <person name="Splivallo R."/>
            <person name="Stocchi V."/>
            <person name="Tisserant E."/>
            <person name="Viscomi A.R."/>
            <person name="Zambonelli A."/>
            <person name="Zampieri E."/>
            <person name="Henrissat B."/>
            <person name="Lebrun M.H."/>
            <person name="Paolocci F."/>
            <person name="Bonfante P."/>
            <person name="Ottonello S."/>
            <person name="Wincker P."/>
        </authorList>
    </citation>
    <scope>NUCLEOTIDE SEQUENCE [LARGE SCALE GENOMIC DNA]</scope>
    <source>
        <strain evidence="5 6">Mel28</strain>
    </source>
</reference>
<dbReference type="KEGG" id="tml:GSTUM_00006533001"/>
<proteinExistence type="predicted"/>
<comment type="subcellular location">
    <subcellularLocation>
        <location evidence="1">Nucleus</location>
    </subcellularLocation>
</comment>
<gene>
    <name evidence="5" type="ORF">GSTUM_00006533001</name>
</gene>
<dbReference type="RefSeq" id="XP_002838754.1">
    <property type="nucleotide sequence ID" value="XM_002838708.1"/>
</dbReference>
<dbReference type="EMBL" id="FN430175">
    <property type="protein sequence ID" value="CAZ82945.1"/>
    <property type="molecule type" value="Genomic_DNA"/>
</dbReference>
<dbReference type="GO" id="GO:0008270">
    <property type="term" value="F:zinc ion binding"/>
    <property type="evidence" value="ECO:0007669"/>
    <property type="project" value="InterPro"/>
</dbReference>
<dbReference type="Gene3D" id="4.10.240.10">
    <property type="entry name" value="Zn(2)-C6 fungal-type DNA-binding domain"/>
    <property type="match status" value="1"/>
</dbReference>
<protein>
    <submittedName>
        <fullName evidence="5">(Perigord truffle) hypothetical protein</fullName>
    </submittedName>
</protein>
<dbReference type="Proteomes" id="UP000006911">
    <property type="component" value="Unassembled WGS sequence"/>
</dbReference>
<keyword evidence="6" id="KW-1185">Reference proteome</keyword>
<dbReference type="InParanoid" id="D5GEK2"/>
<dbReference type="SMART" id="SM00066">
    <property type="entry name" value="GAL4"/>
    <property type="match status" value="1"/>
</dbReference>
<dbReference type="PROSITE" id="PS50048">
    <property type="entry name" value="ZN2_CY6_FUNGAL_2"/>
    <property type="match status" value="1"/>
</dbReference>
<dbReference type="InterPro" id="IPR001138">
    <property type="entry name" value="Zn2Cys6_DnaBD"/>
</dbReference>
<feature type="compositionally biased region" description="Gly residues" evidence="3">
    <location>
        <begin position="96"/>
        <end position="106"/>
    </location>
</feature>
<dbReference type="PANTHER" id="PTHR37534:SF8">
    <property type="entry name" value="ZN(II)2CYS6 TRANSCRIPTION FACTOR (EUROFUNG)"/>
    <property type="match status" value="1"/>
</dbReference>
<dbReference type="GeneID" id="9181575"/>
<feature type="compositionally biased region" description="Gly residues" evidence="3">
    <location>
        <begin position="120"/>
        <end position="152"/>
    </location>
</feature>
<dbReference type="GO" id="GO:0000981">
    <property type="term" value="F:DNA-binding transcription factor activity, RNA polymerase II-specific"/>
    <property type="evidence" value="ECO:0007669"/>
    <property type="project" value="InterPro"/>
</dbReference>
<sequence>MLAAVDCYTCRRRRVRCDRALPHCEKCTNRHGLDCLGYKKPLVWNKGVASRGKMMGKTFPLPKPSRQGGSGCEAVVVKVKKEEDSSGRSSSPENGMGSGSGGGNKAGGVVVFRKRDGRSSNGGGRGKVVGKGEGEGAGTETMGGGGGGGVAGGSDEEKDPGRVVVVGCGSGVRGGWLRPFNPEFFGDLDSTSKYYLNYFDKRVCRDLILFERHGDNPYRNLLSLAAEHPPFLHAALAVSARHYSNNTGFQGTHSLVYKGRAINSLSQDLQKPDYDGNGATIVREPVLAAMLLFLFFEALESGKDTWKIHLRGARRLIQLSGGMGRQRSNLSSSLGVLITHVAAIDIIGKSLAFSGGADTDTLSWGSTSGNPEEIFKFLEQAEHYSFLGCPTELLQVISLVSQHKTPPTTTTSPTIQTLLSRIANFNPQDWVNRRLPSLNQNAAGTSIPRLDARELYHHVCAYKCAVHIFALQVLTPSSSSVVRKTDELVDDIITHIASFEPGSVFFKGVVWPIFLAGAAATSEYQREFVRVTLRNIWKLLPQFNIKSAGVLLEAMWRDAEGNWRERLARTGSDYLFI</sequence>
<evidence type="ECO:0000256" key="2">
    <source>
        <dbReference type="ARBA" id="ARBA00023242"/>
    </source>
</evidence>
<dbReference type="AlphaFoldDB" id="D5GEK2"/>
<organism evidence="5 6">
    <name type="scientific">Tuber melanosporum (strain Mel28)</name>
    <name type="common">Perigord black truffle</name>
    <dbReference type="NCBI Taxonomy" id="656061"/>
    <lineage>
        <taxon>Eukaryota</taxon>
        <taxon>Fungi</taxon>
        <taxon>Dikarya</taxon>
        <taxon>Ascomycota</taxon>
        <taxon>Pezizomycotina</taxon>
        <taxon>Pezizomycetes</taxon>
        <taxon>Pezizales</taxon>
        <taxon>Tuberaceae</taxon>
        <taxon>Tuber</taxon>
    </lineage>
</organism>
<evidence type="ECO:0000256" key="3">
    <source>
        <dbReference type="SAM" id="MobiDB-lite"/>
    </source>
</evidence>
<evidence type="ECO:0000259" key="4">
    <source>
        <dbReference type="PROSITE" id="PS50048"/>
    </source>
</evidence>
<dbReference type="GO" id="GO:0045944">
    <property type="term" value="P:positive regulation of transcription by RNA polymerase II"/>
    <property type="evidence" value="ECO:0007669"/>
    <property type="project" value="TreeGrafter"/>
</dbReference>
<dbReference type="GO" id="GO:0005634">
    <property type="term" value="C:nucleus"/>
    <property type="evidence" value="ECO:0007669"/>
    <property type="project" value="UniProtKB-SubCell"/>
</dbReference>
<dbReference type="InterPro" id="IPR021858">
    <property type="entry name" value="Fun_TF"/>
</dbReference>
<accession>D5GEK2</accession>
<name>D5GEK2_TUBMM</name>
<dbReference type="SUPFAM" id="SSF57701">
    <property type="entry name" value="Zn2/Cys6 DNA-binding domain"/>
    <property type="match status" value="1"/>
</dbReference>